<evidence type="ECO:0000256" key="1">
    <source>
        <dbReference type="ARBA" id="ARBA00022603"/>
    </source>
</evidence>
<dbReference type="InterPro" id="IPR012967">
    <property type="entry name" value="COMT_dimerisation"/>
</dbReference>
<dbReference type="Gene3D" id="1.10.10.10">
    <property type="entry name" value="Winged helix-like DNA-binding domain superfamily/Winged helix DNA-binding domain"/>
    <property type="match status" value="1"/>
</dbReference>
<gene>
    <name evidence="6" type="ORF">Slin15195_G091260</name>
</gene>
<keyword evidence="2" id="KW-0808">Transferase</keyword>
<dbReference type="Pfam" id="PF08100">
    <property type="entry name" value="Dimerisation"/>
    <property type="match status" value="1"/>
</dbReference>
<dbReference type="InterPro" id="IPR029063">
    <property type="entry name" value="SAM-dependent_MTases_sf"/>
</dbReference>
<dbReference type="GO" id="GO:0008171">
    <property type="term" value="F:O-methyltransferase activity"/>
    <property type="evidence" value="ECO:0007669"/>
    <property type="project" value="InterPro"/>
</dbReference>
<dbReference type="GO" id="GO:0032259">
    <property type="term" value="P:methylation"/>
    <property type="evidence" value="ECO:0007669"/>
    <property type="project" value="UniProtKB-KW"/>
</dbReference>
<dbReference type="GO" id="GO:0046983">
    <property type="term" value="F:protein dimerization activity"/>
    <property type="evidence" value="ECO:0007669"/>
    <property type="project" value="InterPro"/>
</dbReference>
<dbReference type="AlphaFoldDB" id="A0A9Q9AU08"/>
<accession>A0A9Q9AU08</accession>
<evidence type="ECO:0000313" key="6">
    <source>
        <dbReference type="EMBL" id="USW55807.1"/>
    </source>
</evidence>
<dbReference type="EMBL" id="CP099424">
    <property type="protein sequence ID" value="USW55807.1"/>
    <property type="molecule type" value="Genomic_DNA"/>
</dbReference>
<organism evidence="6 7">
    <name type="scientific">Septoria linicola</name>
    <dbReference type="NCBI Taxonomy" id="215465"/>
    <lineage>
        <taxon>Eukaryota</taxon>
        <taxon>Fungi</taxon>
        <taxon>Dikarya</taxon>
        <taxon>Ascomycota</taxon>
        <taxon>Pezizomycotina</taxon>
        <taxon>Dothideomycetes</taxon>
        <taxon>Dothideomycetidae</taxon>
        <taxon>Mycosphaerellales</taxon>
        <taxon>Mycosphaerellaceae</taxon>
        <taxon>Septoria</taxon>
    </lineage>
</organism>
<evidence type="ECO:0000259" key="5">
    <source>
        <dbReference type="Pfam" id="PF08100"/>
    </source>
</evidence>
<dbReference type="InterPro" id="IPR036388">
    <property type="entry name" value="WH-like_DNA-bd_sf"/>
</dbReference>
<dbReference type="PANTHER" id="PTHR43712">
    <property type="entry name" value="PUTATIVE (AFU_ORTHOLOGUE AFUA_4G14580)-RELATED"/>
    <property type="match status" value="1"/>
</dbReference>
<protein>
    <submittedName>
        <fullName evidence="6">O-methyltransferase domain, S-adenosyl-L-methionine-dependent methyltransferase</fullName>
    </submittedName>
</protein>
<dbReference type="SUPFAM" id="SSF46785">
    <property type="entry name" value="Winged helix' DNA-binding domain"/>
    <property type="match status" value="1"/>
</dbReference>
<proteinExistence type="predicted"/>
<dbReference type="PANTHER" id="PTHR43712:SF1">
    <property type="entry name" value="HYPOTHETICAL O-METHYLTRANSFERASE (EUROFUNG)-RELATED"/>
    <property type="match status" value="1"/>
</dbReference>
<evidence type="ECO:0000256" key="3">
    <source>
        <dbReference type="ARBA" id="ARBA00022691"/>
    </source>
</evidence>
<feature type="domain" description="O-methyltransferase dimerisation" evidence="5">
    <location>
        <begin position="76"/>
        <end position="149"/>
    </location>
</feature>
<reference evidence="6" key="1">
    <citation type="submission" date="2022-06" db="EMBL/GenBank/DDBJ databases">
        <title>Complete genome sequences of two strains of the flax pathogen Septoria linicola.</title>
        <authorList>
            <person name="Lapalu N."/>
            <person name="Simon A."/>
            <person name="Demenou B."/>
            <person name="Paumier D."/>
            <person name="Guillot M.-P."/>
            <person name="Gout L."/>
            <person name="Valade R."/>
        </authorList>
    </citation>
    <scope>NUCLEOTIDE SEQUENCE</scope>
    <source>
        <strain evidence="6">SE15195</strain>
    </source>
</reference>
<dbReference type="Gene3D" id="3.40.50.150">
    <property type="entry name" value="Vaccinia Virus protein VP39"/>
    <property type="match status" value="1"/>
</dbReference>
<dbReference type="SUPFAM" id="SSF53335">
    <property type="entry name" value="S-adenosyl-L-methionine-dependent methyltransferases"/>
    <property type="match status" value="1"/>
</dbReference>
<keyword evidence="7" id="KW-1185">Reference proteome</keyword>
<keyword evidence="1" id="KW-0489">Methyltransferase</keyword>
<dbReference type="InterPro" id="IPR001077">
    <property type="entry name" value="COMT_C"/>
</dbReference>
<dbReference type="InterPro" id="IPR036390">
    <property type="entry name" value="WH_DNA-bd_sf"/>
</dbReference>
<evidence type="ECO:0000313" key="7">
    <source>
        <dbReference type="Proteomes" id="UP001056384"/>
    </source>
</evidence>
<name>A0A9Q9AU08_9PEZI</name>
<evidence type="ECO:0000259" key="4">
    <source>
        <dbReference type="Pfam" id="PF00891"/>
    </source>
</evidence>
<dbReference type="InterPro" id="IPR016461">
    <property type="entry name" value="COMT-like"/>
</dbReference>
<evidence type="ECO:0000256" key="2">
    <source>
        <dbReference type="ARBA" id="ARBA00022679"/>
    </source>
</evidence>
<dbReference type="Proteomes" id="UP001056384">
    <property type="component" value="Chromosome 7"/>
</dbReference>
<dbReference type="Pfam" id="PF00891">
    <property type="entry name" value="Methyltransf_2"/>
    <property type="match status" value="1"/>
</dbReference>
<dbReference type="PROSITE" id="PS51683">
    <property type="entry name" value="SAM_OMT_II"/>
    <property type="match status" value="1"/>
</dbReference>
<feature type="domain" description="O-methyltransferase C-terminal" evidence="4">
    <location>
        <begin position="188"/>
        <end position="390"/>
    </location>
</feature>
<keyword evidence="3" id="KW-0949">S-adenosyl-L-methionine</keyword>
<sequence length="421" mass="47228">MNGHTRHKSDAGIEANQVLWQLRSLRKRLPALLDASGDEKLRDDLLYELRYLGQDLETPWHTLQRTCWYGPWDNVTIDIAVNMGLFKALVAADEPLSASTLATKCNAELLFTQRLLRCLNAFGSVKQHWPDGSAEPLFGPTNVTKTFTSKMGEATSHWLTEMMSPAWYLMPQKLKETGYKSMTSGTDTIFNDIHGMPGKSLWEIVGQGPYVEDVGTFMTMFNMNHKPWTDLYDFNSRLIKGAHQDGVFMVDVGGFTGSVVSGLRKQFPEAPGKFVLLDLPTAVPASLFSGITPCPHDFFKAFPTEVHGARLYYMRFISHDWSQDALIKILSNIRAAMTPGYSKLVINDWIVPERDPHPFMCSQDLCMMHLGGGEERSEARHREAIEAAGLKVSAIFRAEDRVSEDVIECEVETGRTDSVVV</sequence>